<dbReference type="EnsemblMetazoa" id="ACOM031593-RA">
    <property type="protein sequence ID" value="ACOM031593-PA.1"/>
    <property type="gene ID" value="ACOM031593"/>
</dbReference>
<accession>A0A8W7PGR9</accession>
<reference evidence="1" key="1">
    <citation type="submission" date="2022-08" db="UniProtKB">
        <authorList>
            <consortium name="EnsemblMetazoa"/>
        </authorList>
    </citation>
    <scope>IDENTIFICATION</scope>
</reference>
<proteinExistence type="predicted"/>
<sequence length="415" mass="48022">MEEKERGGAVTGQTEVSSSVRAFCASQAMEEARLGTISDCPMGIGFLRLLPMRTDPAVMAYAMRLERADNGHHIRQHVMPSNLVQRRQMGKAGRLYLAPIRLTGPVRHQIHTELTLWRFHRRVRRPRRYLIPLRKQLKVMDKRLHRLFHLGAGRWRYLPIVRLNLTGRHPIEALVDDAQRLAHLLNAAQIPIVAVALRTDRYIELHLIVRIPEEGCQCSHVQCVRTDRHDVVEDTCNFRKQHTDVLRPRRDFNVEQLFHRERVALLVAHHRDVVEPVEVGQGLHVRLVLDQLLGAAVQQPNVRIRTHHRFAVQLQHQAQHTVGSRMLRSEVDLQIAHLLLDRCNLAVPGRKLPACSYVVRVHYRAFELFDELFVRKPFARRTGWLLMQSVRSGDILQQPTTDYVNSRWCSLCCGV</sequence>
<name>A0A8W7PGR9_ANOCL</name>
<dbReference type="AlphaFoldDB" id="A0A8W7PGR9"/>
<organism evidence="1">
    <name type="scientific">Anopheles coluzzii</name>
    <name type="common">African malaria mosquito</name>
    <dbReference type="NCBI Taxonomy" id="1518534"/>
    <lineage>
        <taxon>Eukaryota</taxon>
        <taxon>Metazoa</taxon>
        <taxon>Ecdysozoa</taxon>
        <taxon>Arthropoda</taxon>
        <taxon>Hexapoda</taxon>
        <taxon>Insecta</taxon>
        <taxon>Pterygota</taxon>
        <taxon>Neoptera</taxon>
        <taxon>Endopterygota</taxon>
        <taxon>Diptera</taxon>
        <taxon>Nematocera</taxon>
        <taxon>Culicoidea</taxon>
        <taxon>Culicidae</taxon>
        <taxon>Anophelinae</taxon>
        <taxon>Anopheles</taxon>
    </lineage>
</organism>
<protein>
    <submittedName>
        <fullName evidence="1">Uncharacterized protein</fullName>
    </submittedName>
</protein>
<dbReference type="Proteomes" id="UP000075882">
    <property type="component" value="Unassembled WGS sequence"/>
</dbReference>
<evidence type="ECO:0000313" key="1">
    <source>
        <dbReference type="EnsemblMetazoa" id="ACOM031593-PA.1"/>
    </source>
</evidence>